<gene>
    <name evidence="3" type="ORF">OE88DRAFT_1634181</name>
</gene>
<keyword evidence="2" id="KW-1133">Transmembrane helix</keyword>
<evidence type="ECO:0000256" key="1">
    <source>
        <dbReference type="SAM" id="MobiDB-lite"/>
    </source>
</evidence>
<feature type="region of interest" description="Disordered" evidence="1">
    <location>
        <begin position="217"/>
        <end position="237"/>
    </location>
</feature>
<name>A0A5C3MV00_9AGAM</name>
<evidence type="ECO:0000313" key="4">
    <source>
        <dbReference type="Proteomes" id="UP000305948"/>
    </source>
</evidence>
<feature type="compositionally biased region" description="Polar residues" evidence="1">
    <location>
        <begin position="175"/>
        <end position="186"/>
    </location>
</feature>
<feature type="compositionally biased region" description="Low complexity" evidence="1">
    <location>
        <begin position="17"/>
        <end position="46"/>
    </location>
</feature>
<feature type="region of interest" description="Disordered" evidence="1">
    <location>
        <begin position="123"/>
        <end position="188"/>
    </location>
</feature>
<dbReference type="AlphaFoldDB" id="A0A5C3MV00"/>
<feature type="transmembrane region" description="Helical" evidence="2">
    <location>
        <begin position="309"/>
        <end position="329"/>
    </location>
</feature>
<keyword evidence="2" id="KW-0812">Transmembrane</keyword>
<keyword evidence="4" id="KW-1185">Reference proteome</keyword>
<feature type="compositionally biased region" description="Low complexity" evidence="1">
    <location>
        <begin position="137"/>
        <end position="150"/>
    </location>
</feature>
<proteinExistence type="predicted"/>
<feature type="transmembrane region" description="Helical" evidence="2">
    <location>
        <begin position="251"/>
        <end position="272"/>
    </location>
</feature>
<feature type="region of interest" description="Disordered" evidence="1">
    <location>
        <begin position="1"/>
        <end position="89"/>
    </location>
</feature>
<organism evidence="3 4">
    <name type="scientific">Heliocybe sulcata</name>
    <dbReference type="NCBI Taxonomy" id="5364"/>
    <lineage>
        <taxon>Eukaryota</taxon>
        <taxon>Fungi</taxon>
        <taxon>Dikarya</taxon>
        <taxon>Basidiomycota</taxon>
        <taxon>Agaricomycotina</taxon>
        <taxon>Agaricomycetes</taxon>
        <taxon>Gloeophyllales</taxon>
        <taxon>Gloeophyllaceae</taxon>
        <taxon>Heliocybe</taxon>
    </lineage>
</organism>
<keyword evidence="2" id="KW-0472">Membrane</keyword>
<protein>
    <submittedName>
        <fullName evidence="3">Uncharacterized protein</fullName>
    </submittedName>
</protein>
<dbReference type="EMBL" id="ML213518">
    <property type="protein sequence ID" value="TFK48763.1"/>
    <property type="molecule type" value="Genomic_DNA"/>
</dbReference>
<dbReference type="OrthoDB" id="3266087at2759"/>
<reference evidence="3 4" key="1">
    <citation type="journal article" date="2019" name="Nat. Ecol. Evol.">
        <title>Megaphylogeny resolves global patterns of mushroom evolution.</title>
        <authorList>
            <person name="Varga T."/>
            <person name="Krizsan K."/>
            <person name="Foldi C."/>
            <person name="Dima B."/>
            <person name="Sanchez-Garcia M."/>
            <person name="Sanchez-Ramirez S."/>
            <person name="Szollosi G.J."/>
            <person name="Szarkandi J.G."/>
            <person name="Papp V."/>
            <person name="Albert L."/>
            <person name="Andreopoulos W."/>
            <person name="Angelini C."/>
            <person name="Antonin V."/>
            <person name="Barry K.W."/>
            <person name="Bougher N.L."/>
            <person name="Buchanan P."/>
            <person name="Buyck B."/>
            <person name="Bense V."/>
            <person name="Catcheside P."/>
            <person name="Chovatia M."/>
            <person name="Cooper J."/>
            <person name="Damon W."/>
            <person name="Desjardin D."/>
            <person name="Finy P."/>
            <person name="Geml J."/>
            <person name="Haridas S."/>
            <person name="Hughes K."/>
            <person name="Justo A."/>
            <person name="Karasinski D."/>
            <person name="Kautmanova I."/>
            <person name="Kiss B."/>
            <person name="Kocsube S."/>
            <person name="Kotiranta H."/>
            <person name="LaButti K.M."/>
            <person name="Lechner B.E."/>
            <person name="Liimatainen K."/>
            <person name="Lipzen A."/>
            <person name="Lukacs Z."/>
            <person name="Mihaltcheva S."/>
            <person name="Morgado L.N."/>
            <person name="Niskanen T."/>
            <person name="Noordeloos M.E."/>
            <person name="Ohm R.A."/>
            <person name="Ortiz-Santana B."/>
            <person name="Ovrebo C."/>
            <person name="Racz N."/>
            <person name="Riley R."/>
            <person name="Savchenko A."/>
            <person name="Shiryaev A."/>
            <person name="Soop K."/>
            <person name="Spirin V."/>
            <person name="Szebenyi C."/>
            <person name="Tomsovsky M."/>
            <person name="Tulloss R.E."/>
            <person name="Uehling J."/>
            <person name="Grigoriev I.V."/>
            <person name="Vagvolgyi C."/>
            <person name="Papp T."/>
            <person name="Martin F.M."/>
            <person name="Miettinen O."/>
            <person name="Hibbett D.S."/>
            <person name="Nagy L.G."/>
        </authorList>
    </citation>
    <scope>NUCLEOTIDE SEQUENCE [LARGE SCALE GENOMIC DNA]</scope>
    <source>
        <strain evidence="3 4">OMC1185</strain>
    </source>
</reference>
<sequence>MVAPISLDSPTEEGSNASASPPKKPNLPSSKSAPGSSSLLSPPTVSIIAPTPVASPTESPRRTVSDSAASHGLGTPPSSKSIGKRKAEDVEVMSAVPKHVHHPSFVLPMPERCKSIVLSSASRAPSAFHTPKRARLSSPSHSPSGSRQGSINRVPKGSWSSQTSSKVHGMAPSRAPSTRSNSTPAHITNDVDHRRSLSQASIPVHAIVMPHVPSISRSSTYHMRDPRRPPKIQPTPWSLRLPSEEEDGSPIHAWIFFIGFLLFPIWWVASFLPIPRTRQMGGTDTEKAVTLDDPQIEHDARIWRRRCRIMAFVSLFTYIPFIVLVAVFVSRRP</sequence>
<evidence type="ECO:0000256" key="2">
    <source>
        <dbReference type="SAM" id="Phobius"/>
    </source>
</evidence>
<dbReference type="Proteomes" id="UP000305948">
    <property type="component" value="Unassembled WGS sequence"/>
</dbReference>
<evidence type="ECO:0000313" key="3">
    <source>
        <dbReference type="EMBL" id="TFK48763.1"/>
    </source>
</evidence>
<accession>A0A5C3MV00</accession>